<feature type="transmembrane region" description="Helical" evidence="7">
    <location>
        <begin position="152"/>
        <end position="174"/>
    </location>
</feature>
<dbReference type="InterPro" id="IPR018045">
    <property type="entry name" value="S04_transporter_CS"/>
</dbReference>
<dbReference type="Pfam" id="PF00916">
    <property type="entry name" value="Sulfate_transp"/>
    <property type="match status" value="1"/>
</dbReference>
<name>A0AAJ6XQ78_POPEU</name>
<dbReference type="NCBIfam" id="TIGR00815">
    <property type="entry name" value="sulP"/>
    <property type="match status" value="1"/>
</dbReference>
<dbReference type="InterPro" id="IPR036513">
    <property type="entry name" value="STAS_dom_sf"/>
</dbReference>
<dbReference type="InterPro" id="IPR011547">
    <property type="entry name" value="SLC26A/SulP_dom"/>
</dbReference>
<evidence type="ECO:0000256" key="2">
    <source>
        <dbReference type="ARBA" id="ARBA00008692"/>
    </source>
</evidence>
<accession>A0AAJ6XQ78</accession>
<feature type="transmembrane region" description="Helical" evidence="7">
    <location>
        <begin position="71"/>
        <end position="91"/>
    </location>
</feature>
<evidence type="ECO:0000256" key="6">
    <source>
        <dbReference type="ARBA" id="ARBA00023136"/>
    </source>
</evidence>
<keyword evidence="3" id="KW-0813">Transport</keyword>
<dbReference type="KEGG" id="peu:105127402"/>
<evidence type="ECO:0000256" key="5">
    <source>
        <dbReference type="ARBA" id="ARBA00022989"/>
    </source>
</evidence>
<evidence type="ECO:0000259" key="8">
    <source>
        <dbReference type="PROSITE" id="PS50801"/>
    </source>
</evidence>
<keyword evidence="4 7" id="KW-0812">Transmembrane</keyword>
<dbReference type="Proteomes" id="UP000694918">
    <property type="component" value="Unplaced"/>
</dbReference>
<dbReference type="GO" id="GO:0008271">
    <property type="term" value="F:secondary active sulfate transmembrane transporter activity"/>
    <property type="evidence" value="ECO:0007669"/>
    <property type="project" value="InterPro"/>
</dbReference>
<evidence type="ECO:0000256" key="4">
    <source>
        <dbReference type="ARBA" id="ARBA00022692"/>
    </source>
</evidence>
<keyword evidence="6 7" id="KW-0472">Membrane</keyword>
<dbReference type="AlphaFoldDB" id="A0AAJ6XQ78"/>
<evidence type="ECO:0000313" key="9">
    <source>
        <dbReference type="Proteomes" id="UP000694918"/>
    </source>
</evidence>
<dbReference type="FunFam" id="3.30.750.24:FF:000002">
    <property type="entry name" value="Sulfate transporter 31"/>
    <property type="match status" value="1"/>
</dbReference>
<dbReference type="Gene3D" id="3.30.750.24">
    <property type="entry name" value="STAS domain"/>
    <property type="match status" value="1"/>
</dbReference>
<dbReference type="CDD" id="cd07042">
    <property type="entry name" value="STAS_SulP_like_sulfate_transporter"/>
    <property type="match status" value="1"/>
</dbReference>
<dbReference type="Pfam" id="PF01740">
    <property type="entry name" value="STAS"/>
    <property type="match status" value="1"/>
</dbReference>
<evidence type="ECO:0000256" key="3">
    <source>
        <dbReference type="ARBA" id="ARBA00022448"/>
    </source>
</evidence>
<feature type="domain" description="STAS" evidence="8">
    <location>
        <begin position="503"/>
        <end position="626"/>
    </location>
</feature>
<evidence type="ECO:0000313" key="10">
    <source>
        <dbReference type="RefSeq" id="XP_011026981.1"/>
    </source>
</evidence>
<protein>
    <submittedName>
        <fullName evidence="10">Sulfate transporter 3.1-like</fullName>
    </submittedName>
</protein>
<keyword evidence="5 7" id="KW-1133">Transmembrane helix</keyword>
<dbReference type="InterPro" id="IPR001902">
    <property type="entry name" value="SLC26A/SulP_fam"/>
</dbReference>
<dbReference type="PROSITE" id="PS50801">
    <property type="entry name" value="STAS"/>
    <property type="match status" value="1"/>
</dbReference>
<comment type="subcellular location">
    <subcellularLocation>
        <location evidence="1">Membrane</location>
        <topology evidence="1">Multi-pass membrane protein</topology>
    </subcellularLocation>
</comment>
<feature type="transmembrane region" description="Helical" evidence="7">
    <location>
        <begin position="355"/>
        <end position="373"/>
    </location>
</feature>
<feature type="transmembrane region" description="Helical" evidence="7">
    <location>
        <begin position="124"/>
        <end position="140"/>
    </location>
</feature>
<feature type="transmembrane region" description="Helical" evidence="7">
    <location>
        <begin position="261"/>
        <end position="282"/>
    </location>
</feature>
<dbReference type="SUPFAM" id="SSF52091">
    <property type="entry name" value="SpoIIaa-like"/>
    <property type="match status" value="1"/>
</dbReference>
<evidence type="ECO:0000256" key="7">
    <source>
        <dbReference type="SAM" id="Phobius"/>
    </source>
</evidence>
<gene>
    <name evidence="10" type="primary">LOC105127402</name>
</gene>
<sequence>MGNPYYECPLPVAIPPAKPFLKSIKLGIKETLFPDDPFRQFKNQPASRKFILGMQYFVPILEWAPRYTFEFFKADLIAGITIASLAVPQGISYASLASLPPIIGLYSSFVPPLVYAMLGSSRDLAVGTVAVASLLISSMLGKEVNPNENAKLYVQLALTATFFAGVFQAALGLLRLGFIVDFLSHATIVGFMGGAATVVCLQQLKGILGLVRFTHGTDLVSVMRSVFSQTHQWRWESGVLGCCFLFFLVLTRYISKRKPCFFWINAMAPMMSVIVGSVLVYLTNAEKYGVQVIGHLKKGLNPLSVSELAFGSPYMVAAIKTGIITGVIALAEGVAVGRSFAMFKNYHIDGNKEMIAFGMMNIAGSCASCYLTTGPFSRTAVNFNAGCKTAGSNIVMATAVMVTLLFLTPLFHYTPIVVLSSIIIAAMLGLIDYEAAIGLWKVDKCDFIVCMSAYIGVVFGSVESGLVIAVTISLLRMLLSVARPRTFLLGNIPNSMIFRSIDQYPVANNIPGVLILQIDAPVYFANANYLRERISRWIYEEEEKLKSTGESSLQYVILDLSAVGSTDTSGISMFKEVKKSIDRRGLKLVLANPRSEVIKKLVKSKFIESIGQEWIYLTVGEAVAACNFMLHASKSNNQVADEFGAHNNA</sequence>
<keyword evidence="9" id="KW-1185">Reference proteome</keyword>
<comment type="similarity">
    <text evidence="2">Belongs to the SLC26A/SulP transporter (TC 2.A.53) family.</text>
</comment>
<feature type="transmembrane region" description="Helical" evidence="7">
    <location>
        <begin position="233"/>
        <end position="254"/>
    </location>
</feature>
<feature type="transmembrane region" description="Helical" evidence="7">
    <location>
        <begin position="418"/>
        <end position="440"/>
    </location>
</feature>
<proteinExistence type="inferred from homology"/>
<feature type="transmembrane region" description="Helical" evidence="7">
    <location>
        <begin position="393"/>
        <end position="411"/>
    </location>
</feature>
<dbReference type="GeneID" id="105127402"/>
<dbReference type="GO" id="GO:0016020">
    <property type="term" value="C:membrane"/>
    <property type="evidence" value="ECO:0007669"/>
    <property type="project" value="UniProtKB-SubCell"/>
</dbReference>
<organism evidence="9 10">
    <name type="scientific">Populus euphratica</name>
    <name type="common">Euphrates poplar</name>
    <dbReference type="NCBI Taxonomy" id="75702"/>
    <lineage>
        <taxon>Eukaryota</taxon>
        <taxon>Viridiplantae</taxon>
        <taxon>Streptophyta</taxon>
        <taxon>Embryophyta</taxon>
        <taxon>Tracheophyta</taxon>
        <taxon>Spermatophyta</taxon>
        <taxon>Magnoliopsida</taxon>
        <taxon>eudicotyledons</taxon>
        <taxon>Gunneridae</taxon>
        <taxon>Pentapetalae</taxon>
        <taxon>rosids</taxon>
        <taxon>fabids</taxon>
        <taxon>Malpighiales</taxon>
        <taxon>Salicaceae</taxon>
        <taxon>Saliceae</taxon>
        <taxon>Populus</taxon>
    </lineage>
</organism>
<evidence type="ECO:0000256" key="1">
    <source>
        <dbReference type="ARBA" id="ARBA00004141"/>
    </source>
</evidence>
<dbReference type="PROSITE" id="PS01130">
    <property type="entry name" value="SLC26A"/>
    <property type="match status" value="1"/>
</dbReference>
<dbReference type="RefSeq" id="XP_011026981.1">
    <property type="nucleotide sequence ID" value="XM_011028679.1"/>
</dbReference>
<feature type="transmembrane region" description="Helical" evidence="7">
    <location>
        <begin position="452"/>
        <end position="475"/>
    </location>
</feature>
<dbReference type="PANTHER" id="PTHR11814">
    <property type="entry name" value="SULFATE TRANSPORTER"/>
    <property type="match status" value="1"/>
</dbReference>
<dbReference type="InterPro" id="IPR002645">
    <property type="entry name" value="STAS_dom"/>
</dbReference>
<feature type="transmembrane region" description="Helical" evidence="7">
    <location>
        <begin position="314"/>
        <end position="335"/>
    </location>
</feature>
<reference evidence="10" key="1">
    <citation type="submission" date="2025-08" db="UniProtKB">
        <authorList>
            <consortium name="RefSeq"/>
        </authorList>
    </citation>
    <scope>IDENTIFICATION</scope>
</reference>